<evidence type="ECO:0000313" key="1">
    <source>
        <dbReference type="EMBL" id="PNO32165.1"/>
    </source>
</evidence>
<gene>
    <name evidence="1" type="ORF">RK55_002380</name>
</gene>
<proteinExistence type="predicted"/>
<accession>A0A1J6YQK2</accession>
<organism evidence="1 2">
    <name type="scientific">Salmonella enterica subsp. houtenae serovar 50:g,z51:-</name>
    <dbReference type="NCBI Taxonomy" id="1173947"/>
    <lineage>
        <taxon>Bacteria</taxon>
        <taxon>Pseudomonadati</taxon>
        <taxon>Pseudomonadota</taxon>
        <taxon>Gammaproteobacteria</taxon>
        <taxon>Enterobacterales</taxon>
        <taxon>Enterobacteriaceae</taxon>
        <taxon>Salmonella</taxon>
    </lineage>
</organism>
<name>A0A1J6YQK2_SALHO</name>
<dbReference type="EMBL" id="JWSP02000004">
    <property type="protein sequence ID" value="PNO32165.1"/>
    <property type="molecule type" value="Genomic_DNA"/>
</dbReference>
<dbReference type="STRING" id="523831.SEHO0A_00060"/>
<dbReference type="AlphaFoldDB" id="A0A1J6YQK2"/>
<sequence>MRFLRASLSILVIRKTILKIFIFCRRPFNIGEVLNNIESYEEQDVTFSILVINVLFPNLRA</sequence>
<comment type="caution">
    <text evidence="1">The sequence shown here is derived from an EMBL/GenBank/DDBJ whole genome shotgun (WGS) entry which is preliminary data.</text>
</comment>
<protein>
    <submittedName>
        <fullName evidence="1">Uncharacterized protein</fullName>
    </submittedName>
</protein>
<reference evidence="2" key="1">
    <citation type="submission" date="2017-12" db="EMBL/GenBank/DDBJ databases">
        <title>FDA dAtabase for Regulatory Grade micrObial Sequences (FDA-ARGOS): Supporting development and validation of Infectious Disease Dx tests.</title>
        <authorList>
            <person name="Sichtig H."/>
            <person name="Tallon L."/>
            <person name="Sadzewicz L."/>
            <person name="Sengamalay N."/>
            <person name="Nagaraj S."/>
            <person name="Vavikolanu K."/>
            <person name="Aluvathingal J."/>
            <person name="Nadendla S."/>
            <person name="Pirone D.C."/>
            <person name="Hoffman M."/>
            <person name="Muruvanda T."/>
            <person name="Allard M."/>
            <person name="Evans P."/>
        </authorList>
    </citation>
    <scope>NUCLEOTIDE SEQUENCE [LARGE SCALE GENOMIC DNA]</scope>
    <source>
        <strain evidence="2">FDAARGOS_55</strain>
    </source>
</reference>
<dbReference type="Proteomes" id="UP000236163">
    <property type="component" value="Unassembled WGS sequence"/>
</dbReference>
<evidence type="ECO:0000313" key="2">
    <source>
        <dbReference type="Proteomes" id="UP000236163"/>
    </source>
</evidence>